<proteinExistence type="predicted"/>
<comment type="caution">
    <text evidence="1">The sequence shown here is derived from an EMBL/GenBank/DDBJ whole genome shotgun (WGS) entry which is preliminary data.</text>
</comment>
<protein>
    <submittedName>
        <fullName evidence="1">Uncharacterized protein</fullName>
    </submittedName>
</protein>
<evidence type="ECO:0000313" key="2">
    <source>
        <dbReference type="Proteomes" id="UP000765509"/>
    </source>
</evidence>
<dbReference type="EMBL" id="AVOT02003736">
    <property type="protein sequence ID" value="MBW0474431.1"/>
    <property type="molecule type" value="Genomic_DNA"/>
</dbReference>
<sequence>MYRRRIGVCPAPTSHKFERLLFAGLHPVVPSSSKQLSIDIQSSSKHSGCVDRVANLQLAARLNSEVFFPLSASPKNFPNVSRQLSVRKKNSRIDSRSKPISLDDLRIAIAKKSESGCRVIILKGHNSRARAESVAVDQPDFGSRQLGAAGFLKNLKPNYPSIYRIWLHIHGEEHPWRDNQKPWLQYQIRAPLWASFRGFGPKRIKLAFSLIVPLDSLRSAGTDPQRLAHRR</sequence>
<reference evidence="1" key="1">
    <citation type="submission" date="2021-03" db="EMBL/GenBank/DDBJ databases">
        <title>Draft genome sequence of rust myrtle Austropuccinia psidii MF-1, a brazilian biotype.</title>
        <authorList>
            <person name="Quecine M.C."/>
            <person name="Pachon D.M.R."/>
            <person name="Bonatelli M.L."/>
            <person name="Correr F.H."/>
            <person name="Franceschini L.M."/>
            <person name="Leite T.F."/>
            <person name="Margarido G.R.A."/>
            <person name="Almeida C.A."/>
            <person name="Ferrarezi J.A."/>
            <person name="Labate C.A."/>
        </authorList>
    </citation>
    <scope>NUCLEOTIDE SEQUENCE</scope>
    <source>
        <strain evidence="1">MF-1</strain>
    </source>
</reference>
<keyword evidence="2" id="KW-1185">Reference proteome</keyword>
<evidence type="ECO:0000313" key="1">
    <source>
        <dbReference type="EMBL" id="MBW0474431.1"/>
    </source>
</evidence>
<name>A0A9Q3GNW3_9BASI</name>
<dbReference type="AlphaFoldDB" id="A0A9Q3GNW3"/>
<organism evidence="1 2">
    <name type="scientific">Austropuccinia psidii MF-1</name>
    <dbReference type="NCBI Taxonomy" id="1389203"/>
    <lineage>
        <taxon>Eukaryota</taxon>
        <taxon>Fungi</taxon>
        <taxon>Dikarya</taxon>
        <taxon>Basidiomycota</taxon>
        <taxon>Pucciniomycotina</taxon>
        <taxon>Pucciniomycetes</taxon>
        <taxon>Pucciniales</taxon>
        <taxon>Sphaerophragmiaceae</taxon>
        <taxon>Austropuccinia</taxon>
    </lineage>
</organism>
<dbReference type="Proteomes" id="UP000765509">
    <property type="component" value="Unassembled WGS sequence"/>
</dbReference>
<gene>
    <name evidence="1" type="ORF">O181_014146</name>
</gene>
<accession>A0A9Q3GNW3</accession>